<keyword evidence="12" id="KW-1185">Reference proteome</keyword>
<evidence type="ECO:0000256" key="8">
    <source>
        <dbReference type="RuleBase" id="RU361153"/>
    </source>
</evidence>
<evidence type="ECO:0000256" key="2">
    <source>
        <dbReference type="ARBA" id="ARBA00012601"/>
    </source>
</evidence>
<evidence type="ECO:0000256" key="5">
    <source>
        <dbReference type="ARBA" id="ARBA00023277"/>
    </source>
</evidence>
<gene>
    <name evidence="11" type="ORF">IQ247_00180</name>
</gene>
<evidence type="ECO:0000256" key="1">
    <source>
        <dbReference type="ARBA" id="ARBA00000966"/>
    </source>
</evidence>
<dbReference type="InterPro" id="IPR018087">
    <property type="entry name" value="Glyco_hydro_5_CS"/>
</dbReference>
<reference evidence="11" key="1">
    <citation type="submission" date="2020-10" db="EMBL/GenBank/DDBJ databases">
        <authorList>
            <person name="Castelo-Branco R."/>
            <person name="Eusebio N."/>
            <person name="Adriana R."/>
            <person name="Vieira A."/>
            <person name="Brugerolle De Fraissinette N."/>
            <person name="Rezende De Castro R."/>
            <person name="Schneider M.P."/>
            <person name="Vasconcelos V."/>
            <person name="Leao P.N."/>
        </authorList>
    </citation>
    <scope>NUCLEOTIDE SEQUENCE</scope>
    <source>
        <strain evidence="11">LEGE 06105</strain>
    </source>
</reference>
<dbReference type="PROSITE" id="PS00659">
    <property type="entry name" value="GLYCOSYL_HYDROL_F5"/>
    <property type="match status" value="1"/>
</dbReference>
<accession>A0A8J7JY38</accession>
<keyword evidence="4" id="KW-0136">Cellulose degradation</keyword>
<evidence type="ECO:0000313" key="12">
    <source>
        <dbReference type="Proteomes" id="UP000620559"/>
    </source>
</evidence>
<keyword evidence="5" id="KW-0119">Carbohydrate metabolism</keyword>
<dbReference type="AlphaFoldDB" id="A0A8J7JY38"/>
<dbReference type="GO" id="GO:0030245">
    <property type="term" value="P:cellulose catabolic process"/>
    <property type="evidence" value="ECO:0007669"/>
    <property type="project" value="UniProtKB-KW"/>
</dbReference>
<dbReference type="PANTHER" id="PTHR35923">
    <property type="entry name" value="MAJOR EXTRACELLULAR ENDOGLUCANASE"/>
    <property type="match status" value="1"/>
</dbReference>
<evidence type="ECO:0000256" key="9">
    <source>
        <dbReference type="SAM" id="Phobius"/>
    </source>
</evidence>
<keyword evidence="9" id="KW-1133">Transmembrane helix</keyword>
<protein>
    <recommendedName>
        <fullName evidence="2">cellulase</fullName>
        <ecNumber evidence="2">3.2.1.4</ecNumber>
    </recommendedName>
</protein>
<dbReference type="SUPFAM" id="SSF51445">
    <property type="entry name" value="(Trans)glycosidases"/>
    <property type="match status" value="1"/>
</dbReference>
<dbReference type="InterPro" id="IPR017853">
    <property type="entry name" value="GH"/>
</dbReference>
<evidence type="ECO:0000313" key="11">
    <source>
        <dbReference type="EMBL" id="MBE9211147.1"/>
    </source>
</evidence>
<proteinExistence type="inferred from homology"/>
<evidence type="ECO:0000256" key="4">
    <source>
        <dbReference type="ARBA" id="ARBA00023001"/>
    </source>
</evidence>
<dbReference type="EMBL" id="JADEWL010000001">
    <property type="protein sequence ID" value="MBE9211147.1"/>
    <property type="molecule type" value="Genomic_DNA"/>
</dbReference>
<comment type="catalytic activity">
    <reaction evidence="1">
        <text>Endohydrolysis of (1-&gt;4)-beta-D-glucosidic linkages in cellulose, lichenin and cereal beta-D-glucans.</text>
        <dbReference type="EC" id="3.2.1.4"/>
    </reaction>
</comment>
<comment type="similarity">
    <text evidence="8">Belongs to the glycosyl hydrolase 5 (cellulase A) family.</text>
</comment>
<keyword evidence="9" id="KW-0812">Transmembrane</keyword>
<evidence type="ECO:0000259" key="10">
    <source>
        <dbReference type="Pfam" id="PF00150"/>
    </source>
</evidence>
<keyword evidence="7" id="KW-0624">Polysaccharide degradation</keyword>
<comment type="caution">
    <text evidence="11">The sequence shown here is derived from an EMBL/GenBank/DDBJ whole genome shotgun (WGS) entry which is preliminary data.</text>
</comment>
<dbReference type="GO" id="GO:0008810">
    <property type="term" value="F:cellulase activity"/>
    <property type="evidence" value="ECO:0007669"/>
    <property type="project" value="UniProtKB-EC"/>
</dbReference>
<name>A0A8J7JY38_9CYAN</name>
<feature type="domain" description="Glycoside hydrolase family 5" evidence="10">
    <location>
        <begin position="87"/>
        <end position="395"/>
    </location>
</feature>
<dbReference type="Gene3D" id="3.20.20.80">
    <property type="entry name" value="Glycosidases"/>
    <property type="match status" value="1"/>
</dbReference>
<organism evidence="11 12">
    <name type="scientific">Plectonema cf. radiosum LEGE 06105</name>
    <dbReference type="NCBI Taxonomy" id="945769"/>
    <lineage>
        <taxon>Bacteria</taxon>
        <taxon>Bacillati</taxon>
        <taxon>Cyanobacteriota</taxon>
        <taxon>Cyanophyceae</taxon>
        <taxon>Oscillatoriophycideae</taxon>
        <taxon>Oscillatoriales</taxon>
        <taxon>Microcoleaceae</taxon>
        <taxon>Plectonema</taxon>
    </lineage>
</organism>
<dbReference type="InterPro" id="IPR001547">
    <property type="entry name" value="Glyco_hydro_5"/>
</dbReference>
<dbReference type="PANTHER" id="PTHR35923:SF2">
    <property type="entry name" value="ENDOGLUCANASE"/>
    <property type="match status" value="1"/>
</dbReference>
<dbReference type="EC" id="3.2.1.4" evidence="2"/>
<dbReference type="Pfam" id="PF00150">
    <property type="entry name" value="Cellulase"/>
    <property type="match status" value="1"/>
</dbReference>
<evidence type="ECO:0000256" key="7">
    <source>
        <dbReference type="ARBA" id="ARBA00023326"/>
    </source>
</evidence>
<evidence type="ECO:0000256" key="6">
    <source>
        <dbReference type="ARBA" id="ARBA00023295"/>
    </source>
</evidence>
<evidence type="ECO:0000256" key="3">
    <source>
        <dbReference type="ARBA" id="ARBA00022801"/>
    </source>
</evidence>
<keyword evidence="6 8" id="KW-0326">Glycosidase</keyword>
<keyword evidence="9" id="KW-0472">Membrane</keyword>
<sequence>MLLNSPVIRSIFNSFKQSIWRLFNIPKTSPNLRRTTKHILTGFILGWLCISLSFGFFQLIGTFKGNTSVAATTIVPPFSTRSSHIVDSTGKVVSLRGINWFGMEVETHAPHGLWVRDYKQMLRHIKSLGYNLIRLPYSVEALQSSQVTGIDFSIGANAEFYGKTPLEVMDLIIQEAGKQGLLILLDSHCLKDGHISELWYGDGFTEKDWVDTWILLANRYKNQPNIIGADLKNEPHGSASWGTDYTSTDWRLAAQNAGNKILQVNPNWLIVVEGVEKNVPNQRQHGYFWGANLEGVREYPIHLKKPHKLVYSPHEYGGAKVSWFQDAAFPSNLYQRWEIGFHYIATKRIAPIFVGEFGGYYVDSKSKEGIWQQKFVDYIKRNNLSFAYWCWNPNSKGTGGILQNDWQTVNAPKQALLSKLLS</sequence>
<feature type="transmembrane region" description="Helical" evidence="9">
    <location>
        <begin position="39"/>
        <end position="60"/>
    </location>
</feature>
<keyword evidence="3 8" id="KW-0378">Hydrolase</keyword>
<dbReference type="Proteomes" id="UP000620559">
    <property type="component" value="Unassembled WGS sequence"/>
</dbReference>